<evidence type="ECO:0000256" key="2">
    <source>
        <dbReference type="RuleBase" id="RU003457"/>
    </source>
</evidence>
<name>A0A1B9A171_9FLAO</name>
<evidence type="ECO:0000259" key="3">
    <source>
        <dbReference type="Pfam" id="PF02678"/>
    </source>
</evidence>
<dbReference type="PANTHER" id="PTHR43212">
    <property type="entry name" value="QUERCETIN 2,3-DIOXYGENASE"/>
    <property type="match status" value="1"/>
</dbReference>
<comment type="caution">
    <text evidence="5">The sequence shown here is derived from an EMBL/GenBank/DDBJ whole genome shotgun (WGS) entry which is preliminary data.</text>
</comment>
<dbReference type="Pfam" id="PF17954">
    <property type="entry name" value="Pirin_C_2"/>
    <property type="match status" value="1"/>
</dbReference>
<dbReference type="Pfam" id="PF02678">
    <property type="entry name" value="Pirin"/>
    <property type="match status" value="1"/>
</dbReference>
<dbReference type="CDD" id="cd02247">
    <property type="entry name" value="cupin_pirin_C"/>
    <property type="match status" value="1"/>
</dbReference>
<reference evidence="5 6" key="1">
    <citation type="submission" date="2016-07" db="EMBL/GenBank/DDBJ databases">
        <authorList>
            <person name="Jeong J.-J."/>
            <person name="Kim D.W."/>
            <person name="Sang M.K."/>
            <person name="Choi I.-G."/>
            <person name="Kim K.D."/>
        </authorList>
    </citation>
    <scope>NUCLEOTIDE SEQUENCE [LARGE SCALE GENOMIC DNA]</scope>
    <source>
        <strain evidence="5 6">UTM-3</strain>
    </source>
</reference>
<dbReference type="OrthoDB" id="9780903at2"/>
<protein>
    <submittedName>
        <fullName evidence="5">Nuclease PIN</fullName>
    </submittedName>
</protein>
<dbReference type="InterPro" id="IPR003829">
    <property type="entry name" value="Pirin_N_dom"/>
</dbReference>
<dbReference type="EMBL" id="MAYH01000001">
    <property type="protein sequence ID" value="OCA77562.1"/>
    <property type="molecule type" value="Genomic_DNA"/>
</dbReference>
<keyword evidence="6" id="KW-1185">Reference proteome</keyword>
<dbReference type="InterPro" id="IPR011051">
    <property type="entry name" value="RmlC_Cupin_sf"/>
</dbReference>
<dbReference type="InterPro" id="IPR012093">
    <property type="entry name" value="Pirin"/>
</dbReference>
<feature type="domain" description="Quercetin 2,3-dioxygenase C-terminal cupin" evidence="4">
    <location>
        <begin position="138"/>
        <end position="223"/>
    </location>
</feature>
<dbReference type="Gene3D" id="2.60.120.10">
    <property type="entry name" value="Jelly Rolls"/>
    <property type="match status" value="2"/>
</dbReference>
<evidence type="ECO:0000256" key="1">
    <source>
        <dbReference type="ARBA" id="ARBA00008416"/>
    </source>
</evidence>
<feature type="domain" description="Pirin N-terminal" evidence="3">
    <location>
        <begin position="41"/>
        <end position="108"/>
    </location>
</feature>
<sequence length="242" mass="27597">MLKKIDNSKKLGNQHISILYPGLELSDSDTGYYSIGRIDQAHIQGGAVIKMHPHVNDDILSYFRSGKVKHTDSEGFTEYITPTKLMLMKAGKMFYHEEAILEEQEGLQIFIRPGEKDSQPEVIFQELEEVHSINEWRLIASPDKSKTVLELSSQTWIYDMQITPGKVFSLPEEVNKEFHCLLYVFQGSMVVNDNIELGKGESIFIKDEIISFQTSDRAELVLFVTDTKSPYYDGGMYSGNQK</sequence>
<gene>
    <name evidence="5" type="ORF">BBI01_00030</name>
</gene>
<dbReference type="SUPFAM" id="SSF51182">
    <property type="entry name" value="RmlC-like cupins"/>
    <property type="match status" value="1"/>
</dbReference>
<evidence type="ECO:0000313" key="5">
    <source>
        <dbReference type="EMBL" id="OCA77562.1"/>
    </source>
</evidence>
<proteinExistence type="inferred from homology"/>
<evidence type="ECO:0000259" key="4">
    <source>
        <dbReference type="Pfam" id="PF17954"/>
    </source>
</evidence>
<organism evidence="5 6">
    <name type="scientific">Chryseobacterium artocarpi</name>
    <dbReference type="NCBI Taxonomy" id="1414727"/>
    <lineage>
        <taxon>Bacteria</taxon>
        <taxon>Pseudomonadati</taxon>
        <taxon>Bacteroidota</taxon>
        <taxon>Flavobacteriia</taxon>
        <taxon>Flavobacteriales</taxon>
        <taxon>Weeksellaceae</taxon>
        <taxon>Chryseobacterium group</taxon>
        <taxon>Chryseobacterium</taxon>
    </lineage>
</organism>
<dbReference type="PANTHER" id="PTHR43212:SF3">
    <property type="entry name" value="QUERCETIN 2,3-DIOXYGENASE"/>
    <property type="match status" value="1"/>
</dbReference>
<dbReference type="RefSeq" id="WP_065393312.1">
    <property type="nucleotide sequence ID" value="NZ_MAYH01000001.1"/>
</dbReference>
<dbReference type="AlphaFoldDB" id="A0A1B9A171"/>
<accession>A0A1B9A171</accession>
<evidence type="ECO:0000313" key="6">
    <source>
        <dbReference type="Proteomes" id="UP000092651"/>
    </source>
</evidence>
<comment type="similarity">
    <text evidence="1 2">Belongs to the pirin family.</text>
</comment>
<dbReference type="InterPro" id="IPR014710">
    <property type="entry name" value="RmlC-like_jellyroll"/>
</dbReference>
<dbReference type="Proteomes" id="UP000092651">
    <property type="component" value="Unassembled WGS sequence"/>
</dbReference>
<dbReference type="InterPro" id="IPR041602">
    <property type="entry name" value="Quercetinase_C"/>
</dbReference>